<dbReference type="InterPro" id="IPR035952">
    <property type="entry name" value="Rhomboid-like_sf"/>
</dbReference>
<keyword evidence="11" id="KW-1185">Reference proteome</keyword>
<dbReference type="SUPFAM" id="SSF144091">
    <property type="entry name" value="Rhomboid-like"/>
    <property type="match status" value="1"/>
</dbReference>
<dbReference type="PANTHER" id="PTHR22936">
    <property type="entry name" value="RHOMBOID-RELATED"/>
    <property type="match status" value="1"/>
</dbReference>
<sequence length="203" mass="22834">MGSTHSYIVSINVFDWGTMKQTFVLMILVLIGYIIGLITSMYCFSCFIYLIQVNYLVFRGDYLSLITSILVTNSYIDFFFNFLSLLVIYYLFGSKAGRLEYLIFFFSGIIGNIFSLFLFPPLTASAGASGGIFGILAFYLTIDMLEKGKFDKYGFAILLMVFVFSDILPDVDYFAHVGGILGGVILAFTVSYFNKKKGISYNL</sequence>
<dbReference type="PANTHER" id="PTHR22936:SF69">
    <property type="entry name" value="RHOMBOID-LIKE PROTEIN"/>
    <property type="match status" value="1"/>
</dbReference>
<feature type="transmembrane region" description="Helical" evidence="8">
    <location>
        <begin position="124"/>
        <end position="141"/>
    </location>
</feature>
<protein>
    <submittedName>
        <fullName evidence="10">Rhomboid family intramembrane serine protease</fullName>
    </submittedName>
</protein>
<keyword evidence="4" id="KW-0378">Hydrolase</keyword>
<evidence type="ECO:0000256" key="8">
    <source>
        <dbReference type="SAM" id="Phobius"/>
    </source>
</evidence>
<dbReference type="AlphaFoldDB" id="A0A1W6K0I7"/>
<dbReference type="GO" id="GO:0016020">
    <property type="term" value="C:membrane"/>
    <property type="evidence" value="ECO:0007669"/>
    <property type="project" value="UniProtKB-SubCell"/>
</dbReference>
<dbReference type="Pfam" id="PF01694">
    <property type="entry name" value="Rhomboid"/>
    <property type="match status" value="1"/>
</dbReference>
<keyword evidence="6 8" id="KW-1133">Transmembrane helix</keyword>
<dbReference type="InterPro" id="IPR022764">
    <property type="entry name" value="Peptidase_S54_rhomboid_dom"/>
</dbReference>
<proteinExistence type="predicted"/>
<evidence type="ECO:0000256" key="5">
    <source>
        <dbReference type="ARBA" id="ARBA00022825"/>
    </source>
</evidence>
<feature type="transmembrane region" description="Helical" evidence="8">
    <location>
        <begin position="63"/>
        <end position="92"/>
    </location>
</feature>
<evidence type="ECO:0000313" key="10">
    <source>
        <dbReference type="EMBL" id="ARM76091.1"/>
    </source>
</evidence>
<keyword evidence="5" id="KW-0720">Serine protease</keyword>
<evidence type="ECO:0000313" key="11">
    <source>
        <dbReference type="Proteomes" id="UP000193404"/>
    </source>
</evidence>
<dbReference type="InterPro" id="IPR002610">
    <property type="entry name" value="Peptidase_S54_rhomboid-like"/>
</dbReference>
<feature type="domain" description="Peptidase S54 rhomboid" evidence="9">
    <location>
        <begin position="60"/>
        <end position="192"/>
    </location>
</feature>
<accession>A0A1W6K0I7</accession>
<organism evidence="10 11">
    <name type="scientific">Acidianus manzaensis</name>
    <dbReference type="NCBI Taxonomy" id="282676"/>
    <lineage>
        <taxon>Archaea</taxon>
        <taxon>Thermoproteota</taxon>
        <taxon>Thermoprotei</taxon>
        <taxon>Sulfolobales</taxon>
        <taxon>Sulfolobaceae</taxon>
        <taxon>Acidianus</taxon>
    </lineage>
</organism>
<evidence type="ECO:0000256" key="6">
    <source>
        <dbReference type="ARBA" id="ARBA00022989"/>
    </source>
</evidence>
<evidence type="ECO:0000256" key="1">
    <source>
        <dbReference type="ARBA" id="ARBA00004141"/>
    </source>
</evidence>
<evidence type="ECO:0000259" key="9">
    <source>
        <dbReference type="Pfam" id="PF01694"/>
    </source>
</evidence>
<evidence type="ECO:0000256" key="2">
    <source>
        <dbReference type="ARBA" id="ARBA00022670"/>
    </source>
</evidence>
<dbReference type="EMBL" id="CP020477">
    <property type="protein sequence ID" value="ARM76091.1"/>
    <property type="molecule type" value="Genomic_DNA"/>
</dbReference>
<feature type="transmembrane region" description="Helical" evidence="8">
    <location>
        <begin position="153"/>
        <end position="168"/>
    </location>
</feature>
<dbReference type="KEGG" id="aman:B6F84_08685"/>
<evidence type="ECO:0000256" key="4">
    <source>
        <dbReference type="ARBA" id="ARBA00022801"/>
    </source>
</evidence>
<keyword evidence="3 8" id="KW-0812">Transmembrane</keyword>
<dbReference type="Gene3D" id="1.20.1540.10">
    <property type="entry name" value="Rhomboid-like"/>
    <property type="match status" value="1"/>
</dbReference>
<dbReference type="OrthoDB" id="26567at2157"/>
<dbReference type="GO" id="GO:0004252">
    <property type="term" value="F:serine-type endopeptidase activity"/>
    <property type="evidence" value="ECO:0007669"/>
    <property type="project" value="InterPro"/>
</dbReference>
<gene>
    <name evidence="10" type="ORF">B6F84_08685</name>
</gene>
<evidence type="ECO:0000256" key="7">
    <source>
        <dbReference type="ARBA" id="ARBA00023136"/>
    </source>
</evidence>
<dbReference type="GO" id="GO:0006508">
    <property type="term" value="P:proteolysis"/>
    <property type="evidence" value="ECO:0007669"/>
    <property type="project" value="UniProtKB-KW"/>
</dbReference>
<dbReference type="Proteomes" id="UP000193404">
    <property type="component" value="Chromosome"/>
</dbReference>
<keyword evidence="7 8" id="KW-0472">Membrane</keyword>
<name>A0A1W6K0I7_9CREN</name>
<reference evidence="10 11" key="1">
    <citation type="submission" date="2017-03" db="EMBL/GenBank/DDBJ databases">
        <title>Sulfur activation and transportation mechanism of thermophilic Archaea Acidianus manzaensis YN-25.</title>
        <authorList>
            <person name="Ma Y."/>
            <person name="Yang Y."/>
            <person name="Xia J."/>
        </authorList>
    </citation>
    <scope>NUCLEOTIDE SEQUENCE [LARGE SCALE GENOMIC DNA]</scope>
    <source>
        <strain evidence="10 11">YN-25</strain>
    </source>
</reference>
<evidence type="ECO:0000256" key="3">
    <source>
        <dbReference type="ARBA" id="ARBA00022692"/>
    </source>
</evidence>
<feature type="transmembrane region" description="Helical" evidence="8">
    <location>
        <begin position="23"/>
        <end position="51"/>
    </location>
</feature>
<feature type="transmembrane region" description="Helical" evidence="8">
    <location>
        <begin position="99"/>
        <end position="118"/>
    </location>
</feature>
<keyword evidence="2 10" id="KW-0645">Protease</keyword>
<feature type="transmembrane region" description="Helical" evidence="8">
    <location>
        <begin position="174"/>
        <end position="193"/>
    </location>
</feature>
<comment type="subcellular location">
    <subcellularLocation>
        <location evidence="1">Membrane</location>
        <topology evidence="1">Multi-pass membrane protein</topology>
    </subcellularLocation>
</comment>
<dbReference type="STRING" id="282676.B6F84_08685"/>